<name>A0A1D3L0Z9_9EURY</name>
<organism evidence="10 11">
    <name type="scientific">Methanobacterium congolense</name>
    <dbReference type="NCBI Taxonomy" id="118062"/>
    <lineage>
        <taxon>Archaea</taxon>
        <taxon>Methanobacteriati</taxon>
        <taxon>Methanobacteriota</taxon>
        <taxon>Methanomada group</taxon>
        <taxon>Methanobacteria</taxon>
        <taxon>Methanobacteriales</taxon>
        <taxon>Methanobacteriaceae</taxon>
        <taxon>Methanobacterium</taxon>
    </lineage>
</organism>
<feature type="transmembrane region" description="Helical" evidence="7">
    <location>
        <begin position="16"/>
        <end position="35"/>
    </location>
</feature>
<evidence type="ECO:0000256" key="3">
    <source>
        <dbReference type="ARBA" id="ARBA00022448"/>
    </source>
</evidence>
<feature type="transmembrane region" description="Helical" evidence="7">
    <location>
        <begin position="184"/>
        <end position="201"/>
    </location>
</feature>
<dbReference type="FunFam" id="1.20.1510.10:FF:000006">
    <property type="entry name" value="Divalent cation efflux transporter"/>
    <property type="match status" value="1"/>
</dbReference>
<dbReference type="PATRIC" id="fig|129848.4.peg.671"/>
<dbReference type="STRING" id="118062.MCBB_0663"/>
<keyword evidence="5 7" id="KW-1133">Transmembrane helix</keyword>
<evidence type="ECO:0000256" key="5">
    <source>
        <dbReference type="ARBA" id="ARBA00022989"/>
    </source>
</evidence>
<dbReference type="Gene3D" id="1.20.1510.10">
    <property type="entry name" value="Cation efflux protein transmembrane domain"/>
    <property type="match status" value="1"/>
</dbReference>
<dbReference type="NCBIfam" id="TIGR01297">
    <property type="entry name" value="CDF"/>
    <property type="match status" value="1"/>
</dbReference>
<dbReference type="PANTHER" id="PTHR43840">
    <property type="entry name" value="MITOCHONDRIAL METAL TRANSPORTER 1-RELATED"/>
    <property type="match status" value="1"/>
</dbReference>
<feature type="transmembrane region" description="Helical" evidence="7">
    <location>
        <begin position="83"/>
        <end position="104"/>
    </location>
</feature>
<evidence type="ECO:0000313" key="11">
    <source>
        <dbReference type="Proteomes" id="UP000094707"/>
    </source>
</evidence>
<dbReference type="InterPro" id="IPR036837">
    <property type="entry name" value="Cation_efflux_CTD_sf"/>
</dbReference>
<evidence type="ECO:0000256" key="6">
    <source>
        <dbReference type="ARBA" id="ARBA00023136"/>
    </source>
</evidence>
<feature type="domain" description="Cation efflux protein transmembrane" evidence="8">
    <location>
        <begin position="16"/>
        <end position="209"/>
    </location>
</feature>
<dbReference type="EMBL" id="LT607756">
    <property type="protein sequence ID" value="SCG85236.1"/>
    <property type="molecule type" value="Genomic_DNA"/>
</dbReference>
<accession>A0A1D3L0Z9</accession>
<dbReference type="InterPro" id="IPR050291">
    <property type="entry name" value="CDF_Transporter"/>
</dbReference>
<dbReference type="SUPFAM" id="SSF161111">
    <property type="entry name" value="Cation efflux protein transmembrane domain-like"/>
    <property type="match status" value="1"/>
</dbReference>
<comment type="similarity">
    <text evidence="2">Belongs to the cation diffusion facilitator (CDF) transporter (TC 2.A.4) family.</text>
</comment>
<dbReference type="Gene3D" id="3.30.70.1350">
    <property type="entry name" value="Cation efflux protein, cytoplasmic domain"/>
    <property type="match status" value="1"/>
</dbReference>
<gene>
    <name evidence="10" type="ORF">MCBB_0663</name>
</gene>
<dbReference type="Pfam" id="PF01545">
    <property type="entry name" value="Cation_efflux"/>
    <property type="match status" value="1"/>
</dbReference>
<dbReference type="AlphaFoldDB" id="A0A1D3L0Z9"/>
<evidence type="ECO:0000256" key="2">
    <source>
        <dbReference type="ARBA" id="ARBA00008114"/>
    </source>
</evidence>
<dbReference type="PANTHER" id="PTHR43840:SF15">
    <property type="entry name" value="MITOCHONDRIAL METAL TRANSPORTER 1-RELATED"/>
    <property type="match status" value="1"/>
</dbReference>
<evidence type="ECO:0000256" key="4">
    <source>
        <dbReference type="ARBA" id="ARBA00022692"/>
    </source>
</evidence>
<keyword evidence="3" id="KW-0813">Transport</keyword>
<evidence type="ECO:0000313" key="10">
    <source>
        <dbReference type="EMBL" id="SCG85236.1"/>
    </source>
</evidence>
<dbReference type="InterPro" id="IPR027470">
    <property type="entry name" value="Cation_efflux_CTD"/>
</dbReference>
<keyword evidence="4 7" id="KW-0812">Transmembrane</keyword>
<comment type="subcellular location">
    <subcellularLocation>
        <location evidence="1">Membrane</location>
        <topology evidence="1">Multi-pass membrane protein</topology>
    </subcellularLocation>
</comment>
<evidence type="ECO:0000256" key="1">
    <source>
        <dbReference type="ARBA" id="ARBA00004141"/>
    </source>
</evidence>
<dbReference type="GO" id="GO:0016020">
    <property type="term" value="C:membrane"/>
    <property type="evidence" value="ECO:0007669"/>
    <property type="project" value="UniProtKB-SubCell"/>
</dbReference>
<reference evidence="10 11" key="1">
    <citation type="submission" date="2016-08" db="EMBL/GenBank/DDBJ databases">
        <authorList>
            <person name="Seilhamer J.J."/>
        </authorList>
    </citation>
    <scope>NUCLEOTIDE SEQUENCE [LARGE SCALE GENOMIC DNA]</scope>
    <source>
        <strain evidence="10">Buetzberg</strain>
    </source>
</reference>
<dbReference type="GO" id="GO:0008324">
    <property type="term" value="F:monoatomic cation transmembrane transporter activity"/>
    <property type="evidence" value="ECO:0007669"/>
    <property type="project" value="InterPro"/>
</dbReference>
<evidence type="ECO:0000259" key="8">
    <source>
        <dbReference type="Pfam" id="PF01545"/>
    </source>
</evidence>
<feature type="domain" description="Cation efflux protein cytoplasmic" evidence="9">
    <location>
        <begin position="213"/>
        <end position="290"/>
    </location>
</feature>
<dbReference type="InterPro" id="IPR002524">
    <property type="entry name" value="Cation_efflux"/>
</dbReference>
<feature type="transmembrane region" description="Helical" evidence="7">
    <location>
        <begin position="159"/>
        <end position="178"/>
    </location>
</feature>
<keyword evidence="6 7" id="KW-0472">Membrane</keyword>
<dbReference type="GeneID" id="30411518"/>
<evidence type="ECO:0000256" key="7">
    <source>
        <dbReference type="SAM" id="Phobius"/>
    </source>
</evidence>
<protein>
    <submittedName>
        <fullName evidence="10">Putative transporter MJ0449</fullName>
    </submittedName>
</protein>
<keyword evidence="11" id="KW-1185">Reference proteome</keyword>
<dbReference type="InterPro" id="IPR058533">
    <property type="entry name" value="Cation_efflux_TM"/>
</dbReference>
<feature type="transmembrane region" description="Helical" evidence="7">
    <location>
        <begin position="119"/>
        <end position="139"/>
    </location>
</feature>
<sequence>MENEIQREKIGQKASFVAIFGNIFLTIFNFTVGIFSGSTALVAEGTHTLSDVITSVMAYFGFMIGMRPADEEHHYGHGRAEPIVGIIIVAFLGVVAFEILFEVYKKLMLGEALTPPDLIAAGMALIGIFVNYAMTNYLINAGKKINSPVLIADGRHQSVDIYSCAAILIGVIGSRLGFTFLDPLVAVFIAIMVLKTAYVVARDSVNALMGKVPDPTILRDIESAALSLKDVQGVHSVKINNMGPYASAELHIELDKNLRLEESHKISHRVEEEIINQVKPLKMVIVHTCPAEEECELD</sequence>
<evidence type="ECO:0000259" key="9">
    <source>
        <dbReference type="Pfam" id="PF16916"/>
    </source>
</evidence>
<dbReference type="SUPFAM" id="SSF160240">
    <property type="entry name" value="Cation efflux protein cytoplasmic domain-like"/>
    <property type="match status" value="1"/>
</dbReference>
<dbReference type="Proteomes" id="UP000094707">
    <property type="component" value="Chromosome I"/>
</dbReference>
<dbReference type="InterPro" id="IPR027469">
    <property type="entry name" value="Cation_efflux_TMD_sf"/>
</dbReference>
<proteinExistence type="inferred from homology"/>
<dbReference type="OrthoDB" id="8907at2157"/>
<dbReference type="Pfam" id="PF16916">
    <property type="entry name" value="ZT_dimer"/>
    <property type="match status" value="1"/>
</dbReference>
<dbReference type="RefSeq" id="WP_084789744.1">
    <property type="nucleotide sequence ID" value="NZ_LT607756.1"/>
</dbReference>
<dbReference type="KEGG" id="mcub:MCBB_0663"/>